<gene>
    <name evidence="1" type="ORF">Ga0061064_1923</name>
</gene>
<proteinExistence type="predicted"/>
<organism evidence="1 2">
    <name type="scientific">Pseudidiomarina woesei</name>
    <dbReference type="NCBI Taxonomy" id="1381080"/>
    <lineage>
        <taxon>Bacteria</taxon>
        <taxon>Pseudomonadati</taxon>
        <taxon>Pseudomonadota</taxon>
        <taxon>Gammaproteobacteria</taxon>
        <taxon>Alteromonadales</taxon>
        <taxon>Idiomarinaceae</taxon>
        <taxon>Pseudidiomarina</taxon>
    </lineage>
</organism>
<dbReference type="EMBL" id="CYHB01000006">
    <property type="protein sequence ID" value="CUA87761.1"/>
    <property type="molecule type" value="Genomic_DNA"/>
</dbReference>
<dbReference type="Proteomes" id="UP000182598">
    <property type="component" value="Unassembled WGS sequence"/>
</dbReference>
<keyword evidence="2" id="KW-1185">Reference proteome</keyword>
<dbReference type="AlphaFoldDB" id="A0A0K6HA38"/>
<evidence type="ECO:0000313" key="2">
    <source>
        <dbReference type="Proteomes" id="UP000182598"/>
    </source>
</evidence>
<sequence length="40" mass="5262">MRKSNRRLVSPERRRAWLRKQRHLQTERRQKWFRLTEKQD</sequence>
<accession>A0A0K6HA38</accession>
<reference evidence="2" key="1">
    <citation type="submission" date="2015-08" db="EMBL/GenBank/DDBJ databases">
        <authorList>
            <person name="Varghese N."/>
        </authorList>
    </citation>
    <scope>NUCLEOTIDE SEQUENCE [LARGE SCALE GENOMIC DNA]</scope>
    <source>
        <strain evidence="2">DSM 27808</strain>
    </source>
</reference>
<evidence type="ECO:0000313" key="1">
    <source>
        <dbReference type="EMBL" id="CUA87761.1"/>
    </source>
</evidence>
<protein>
    <submittedName>
        <fullName evidence="1">Uncharacterized protein</fullName>
    </submittedName>
</protein>
<dbReference type="RefSeq" id="WP_256209411.1">
    <property type="nucleotide sequence ID" value="NZ_CYHB01000006.1"/>
</dbReference>
<name>A0A0K6HA38_9GAMM</name>